<evidence type="ECO:0000256" key="1">
    <source>
        <dbReference type="ARBA" id="ARBA00022598"/>
    </source>
</evidence>
<evidence type="ECO:0000256" key="4">
    <source>
        <dbReference type="ARBA" id="ARBA00022833"/>
    </source>
</evidence>
<dbReference type="Gene3D" id="3.90.800.10">
    <property type="entry name" value="Glutamyl-tRNA Synthetase, Domain 3"/>
    <property type="match status" value="1"/>
</dbReference>
<dbReference type="EMBL" id="CP154858">
    <property type="protein sequence ID" value="XDT71880.1"/>
    <property type="molecule type" value="Genomic_DNA"/>
</dbReference>
<name>A0AB39UV68_9GAMM</name>
<dbReference type="GO" id="GO:0008270">
    <property type="term" value="F:zinc ion binding"/>
    <property type="evidence" value="ECO:0007669"/>
    <property type="project" value="InterPro"/>
</dbReference>
<dbReference type="GO" id="GO:0005524">
    <property type="term" value="F:ATP binding"/>
    <property type="evidence" value="ECO:0007669"/>
    <property type="project" value="UniProtKB-KW"/>
</dbReference>
<keyword evidence="1 7" id="KW-0436">Ligase</keyword>
<reference evidence="9" key="1">
    <citation type="submission" date="2024-05" db="EMBL/GenBank/DDBJ databases">
        <title>Genome sequencing of novel strain.</title>
        <authorList>
            <person name="Ganbat D."/>
            <person name="Ganbat S."/>
            <person name="Lee S.-J."/>
        </authorList>
    </citation>
    <scope>NUCLEOTIDE SEQUENCE</scope>
    <source>
        <strain evidence="9">SMD15-11</strain>
    </source>
</reference>
<dbReference type="NCBIfam" id="NF004314">
    <property type="entry name" value="PRK05710.1-3"/>
    <property type="match status" value="1"/>
</dbReference>
<dbReference type="InterPro" id="IPR022380">
    <property type="entry name" value="Glu-Q_tRNA(Asp)_Synthase"/>
</dbReference>
<evidence type="ECO:0000256" key="7">
    <source>
        <dbReference type="RuleBase" id="RU363037"/>
    </source>
</evidence>
<dbReference type="PANTHER" id="PTHR43311">
    <property type="entry name" value="GLUTAMATE--TRNA LIGASE"/>
    <property type="match status" value="1"/>
</dbReference>
<dbReference type="GO" id="GO:0005829">
    <property type="term" value="C:cytosol"/>
    <property type="evidence" value="ECO:0007669"/>
    <property type="project" value="TreeGrafter"/>
</dbReference>
<dbReference type="InterPro" id="IPR000924">
    <property type="entry name" value="Glu/Gln-tRNA-synth"/>
</dbReference>
<dbReference type="PANTHER" id="PTHR43311:SF1">
    <property type="entry name" value="GLUTAMYL-Q TRNA(ASP) SYNTHETASE"/>
    <property type="match status" value="1"/>
</dbReference>
<dbReference type="KEGG" id="tcd:AAIA72_13875"/>
<keyword evidence="5 7" id="KW-0067">ATP-binding</keyword>
<protein>
    <submittedName>
        <fullName evidence="9">tRNA glutamyl-Q(34) synthetase GluQRS</fullName>
        <ecNumber evidence="9">6.1.1.-</ecNumber>
    </submittedName>
</protein>
<dbReference type="NCBIfam" id="TIGR03838">
    <property type="entry name" value="queuosine_YadB"/>
    <property type="match status" value="1"/>
</dbReference>
<organism evidence="9">
    <name type="scientific">Thermohahella caldifontis</name>
    <dbReference type="NCBI Taxonomy" id="3142973"/>
    <lineage>
        <taxon>Bacteria</taxon>
        <taxon>Pseudomonadati</taxon>
        <taxon>Pseudomonadota</taxon>
        <taxon>Gammaproteobacteria</taxon>
        <taxon>Oceanospirillales</taxon>
        <taxon>Hahellaceae</taxon>
        <taxon>Thermohahella</taxon>
    </lineage>
</organism>
<proteinExistence type="inferred from homology"/>
<dbReference type="GO" id="GO:0006424">
    <property type="term" value="P:glutamyl-tRNA aminoacylation"/>
    <property type="evidence" value="ECO:0007669"/>
    <property type="project" value="InterPro"/>
</dbReference>
<evidence type="ECO:0000256" key="2">
    <source>
        <dbReference type="ARBA" id="ARBA00022723"/>
    </source>
</evidence>
<evidence type="ECO:0000259" key="8">
    <source>
        <dbReference type="Pfam" id="PF00749"/>
    </source>
</evidence>
<keyword evidence="2" id="KW-0479">Metal-binding</keyword>
<evidence type="ECO:0000256" key="3">
    <source>
        <dbReference type="ARBA" id="ARBA00022741"/>
    </source>
</evidence>
<dbReference type="AlphaFoldDB" id="A0AB39UV68"/>
<keyword evidence="6 7" id="KW-0030">Aminoacyl-tRNA synthetase</keyword>
<dbReference type="SUPFAM" id="SSF52374">
    <property type="entry name" value="Nucleotidylyl transferase"/>
    <property type="match status" value="1"/>
</dbReference>
<evidence type="ECO:0000256" key="5">
    <source>
        <dbReference type="ARBA" id="ARBA00022840"/>
    </source>
</evidence>
<evidence type="ECO:0000256" key="6">
    <source>
        <dbReference type="ARBA" id="ARBA00023146"/>
    </source>
</evidence>
<dbReference type="InterPro" id="IPR049940">
    <property type="entry name" value="GluQ/Sye"/>
</dbReference>
<dbReference type="PRINTS" id="PR00987">
    <property type="entry name" value="TRNASYNTHGLU"/>
</dbReference>
<feature type="domain" description="Glutamyl/glutaminyl-tRNA synthetase class Ib catalytic" evidence="8">
    <location>
        <begin position="140"/>
        <end position="241"/>
    </location>
</feature>
<dbReference type="Pfam" id="PF00749">
    <property type="entry name" value="tRNA-synt_1c"/>
    <property type="match status" value="2"/>
</dbReference>
<keyword evidence="3 7" id="KW-0547">Nucleotide-binding</keyword>
<evidence type="ECO:0000313" key="9">
    <source>
        <dbReference type="EMBL" id="XDT71880.1"/>
    </source>
</evidence>
<dbReference type="EC" id="6.1.1.-" evidence="9"/>
<dbReference type="InterPro" id="IPR020058">
    <property type="entry name" value="Glu/Gln-tRNA-synth_Ib_cat-dom"/>
</dbReference>
<dbReference type="RefSeq" id="WP_369600904.1">
    <property type="nucleotide sequence ID" value="NZ_CP154858.1"/>
</dbReference>
<feature type="domain" description="Glutamyl/glutaminyl-tRNA synthetase class Ib catalytic" evidence="8">
    <location>
        <begin position="13"/>
        <end position="119"/>
    </location>
</feature>
<sequence length="293" mass="33325">MPAPSASGRSRYRGRFAPSPTGPLHWGSLYTAVASWLDARSHDGTWLIRMEDVDGLRCRREWGEDILDTLSAHGLTSDEPVIWQSGRHTLYQRQLDSLIRQGHVYACPCSRKALSQGHHRPDCPSGREKDVAWRLGGRSEHVVFRDRIRGLCHLPPAPPAQDPVLRRRDGFWAYQMAVVCDDLDQHITHIVRGQDLLECTHAQIRLFRFLGASAPEFMHLPLITRGGQKLSKQNLAEPVDKRTPADNLRQVLLWLGITHPEVHAERTPERLLATAIAYWPCWPALWRHNIPLG</sequence>
<dbReference type="GO" id="GO:0006400">
    <property type="term" value="P:tRNA modification"/>
    <property type="evidence" value="ECO:0007669"/>
    <property type="project" value="InterPro"/>
</dbReference>
<dbReference type="GO" id="GO:0004818">
    <property type="term" value="F:glutamate-tRNA ligase activity"/>
    <property type="evidence" value="ECO:0007669"/>
    <property type="project" value="TreeGrafter"/>
</dbReference>
<comment type="similarity">
    <text evidence="7">Belongs to the class-I aminoacyl-tRNA synthetase family.</text>
</comment>
<gene>
    <name evidence="9" type="primary">gluQRS</name>
    <name evidence="9" type="ORF">AAIA72_13875</name>
</gene>
<dbReference type="Gene3D" id="3.40.50.620">
    <property type="entry name" value="HUPs"/>
    <property type="match status" value="1"/>
</dbReference>
<accession>A0AB39UV68</accession>
<dbReference type="InterPro" id="IPR014729">
    <property type="entry name" value="Rossmann-like_a/b/a_fold"/>
</dbReference>
<keyword evidence="4" id="KW-0862">Zinc</keyword>
<keyword evidence="7" id="KW-0648">Protein biosynthesis</keyword>